<dbReference type="PANTHER" id="PTHR28259">
    <property type="entry name" value="FLUORIDE EXPORT PROTEIN 1-RELATED"/>
    <property type="match status" value="1"/>
</dbReference>
<feature type="binding site" evidence="12">
    <location>
        <position position="103"/>
    </location>
    <ligand>
        <name>Na(+)</name>
        <dbReference type="ChEBI" id="CHEBI:29101"/>
        <note>structural</note>
    </ligand>
</feature>
<evidence type="ECO:0000256" key="3">
    <source>
        <dbReference type="ARBA" id="ARBA00022519"/>
    </source>
</evidence>
<dbReference type="EMBL" id="FNTI01000001">
    <property type="protein sequence ID" value="SEE40516.1"/>
    <property type="molecule type" value="Genomic_DNA"/>
</dbReference>
<dbReference type="Pfam" id="PF02537">
    <property type="entry name" value="CRCB"/>
    <property type="match status" value="1"/>
</dbReference>
<keyword evidence="4 12" id="KW-0812">Transmembrane</keyword>
<evidence type="ECO:0000256" key="11">
    <source>
        <dbReference type="ARBA" id="ARBA00035585"/>
    </source>
</evidence>
<feature type="transmembrane region" description="Helical" evidence="12">
    <location>
        <begin position="20"/>
        <end position="47"/>
    </location>
</feature>
<dbReference type="Proteomes" id="UP000183208">
    <property type="component" value="Unassembled WGS sequence"/>
</dbReference>
<dbReference type="GO" id="GO:0062054">
    <property type="term" value="F:fluoride channel activity"/>
    <property type="evidence" value="ECO:0007669"/>
    <property type="project" value="UniProtKB-UniRule"/>
</dbReference>
<protein>
    <recommendedName>
        <fullName evidence="12">Fluoride-specific ion channel FluC</fullName>
    </recommendedName>
</protein>
<keyword evidence="12" id="KW-0813">Transport</keyword>
<evidence type="ECO:0000313" key="13">
    <source>
        <dbReference type="EMBL" id="SEE40516.1"/>
    </source>
</evidence>
<sequence>MSNKTKWGSTVDVVFPGHLWKFIVMTFESCALVLLGGFFGGIARFFVSGFVGRRIGETFPWGTLVVNVSGALVIGALAGLARSRGGVFSGEMFRDLAFVGFLGGYTTVSSFCLQTLNLALDGQGLPAAMNAILSAGLCIAAVGTGFSAATRLLA</sequence>
<evidence type="ECO:0000313" key="14">
    <source>
        <dbReference type="Proteomes" id="UP000183208"/>
    </source>
</evidence>
<comment type="function">
    <text evidence="12">Fluoride-specific ion channel. Important for reducing fluoride concentration in the cell, thus reducing its toxicity.</text>
</comment>
<feature type="binding site" evidence="12">
    <location>
        <position position="106"/>
    </location>
    <ligand>
        <name>Na(+)</name>
        <dbReference type="ChEBI" id="CHEBI:29101"/>
        <note>structural</note>
    </ligand>
</feature>
<accession>A0A1H5IJW1</accession>
<comment type="activity regulation">
    <text evidence="12">Na(+) is not transported, but it plays an essential structural role and its presence is essential for fluoride channel function.</text>
</comment>
<dbReference type="PANTHER" id="PTHR28259:SF1">
    <property type="entry name" value="FLUORIDE EXPORT PROTEIN 1-RELATED"/>
    <property type="match status" value="1"/>
</dbReference>
<evidence type="ECO:0000256" key="5">
    <source>
        <dbReference type="ARBA" id="ARBA00022989"/>
    </source>
</evidence>
<proteinExistence type="inferred from homology"/>
<evidence type="ECO:0000256" key="12">
    <source>
        <dbReference type="HAMAP-Rule" id="MF_00454"/>
    </source>
</evidence>
<feature type="transmembrane region" description="Helical" evidence="12">
    <location>
        <begin position="132"/>
        <end position="153"/>
    </location>
</feature>
<evidence type="ECO:0000256" key="6">
    <source>
        <dbReference type="ARBA" id="ARBA00023053"/>
    </source>
</evidence>
<evidence type="ECO:0000256" key="9">
    <source>
        <dbReference type="ARBA" id="ARBA00023303"/>
    </source>
</evidence>
<name>A0A1H5IJW1_9BRAD</name>
<keyword evidence="6 12" id="KW-0915">Sodium</keyword>
<comment type="catalytic activity">
    <reaction evidence="11">
        <text>fluoride(in) = fluoride(out)</text>
        <dbReference type="Rhea" id="RHEA:76159"/>
        <dbReference type="ChEBI" id="CHEBI:17051"/>
    </reaction>
    <physiologicalReaction direction="left-to-right" evidence="11">
        <dbReference type="Rhea" id="RHEA:76160"/>
    </physiologicalReaction>
</comment>
<keyword evidence="2 12" id="KW-1003">Cell membrane</keyword>
<dbReference type="NCBIfam" id="NF010829">
    <property type="entry name" value="PRK14233.1"/>
    <property type="match status" value="1"/>
</dbReference>
<keyword evidence="8 12" id="KW-0472">Membrane</keyword>
<evidence type="ECO:0000256" key="2">
    <source>
        <dbReference type="ARBA" id="ARBA00022475"/>
    </source>
</evidence>
<dbReference type="GO" id="GO:0005886">
    <property type="term" value="C:plasma membrane"/>
    <property type="evidence" value="ECO:0007669"/>
    <property type="project" value="UniProtKB-SubCell"/>
</dbReference>
<reference evidence="13 14" key="1">
    <citation type="submission" date="2016-10" db="EMBL/GenBank/DDBJ databases">
        <authorList>
            <person name="de Groot N.N."/>
        </authorList>
    </citation>
    <scope>NUCLEOTIDE SEQUENCE [LARGE SCALE GENOMIC DNA]</scope>
    <source>
        <strain evidence="13 14">GAS522</strain>
    </source>
</reference>
<evidence type="ECO:0000256" key="10">
    <source>
        <dbReference type="ARBA" id="ARBA00035120"/>
    </source>
</evidence>
<dbReference type="AlphaFoldDB" id="A0A1H5IJW1"/>
<keyword evidence="12" id="KW-0479">Metal-binding</keyword>
<feature type="transmembrane region" description="Helical" evidence="12">
    <location>
        <begin position="59"/>
        <end position="81"/>
    </location>
</feature>
<organism evidence="13 14">
    <name type="scientific">Bradyrhizobium lablabi</name>
    <dbReference type="NCBI Taxonomy" id="722472"/>
    <lineage>
        <taxon>Bacteria</taxon>
        <taxon>Pseudomonadati</taxon>
        <taxon>Pseudomonadota</taxon>
        <taxon>Alphaproteobacteria</taxon>
        <taxon>Hyphomicrobiales</taxon>
        <taxon>Nitrobacteraceae</taxon>
        <taxon>Bradyrhizobium</taxon>
    </lineage>
</organism>
<evidence type="ECO:0000256" key="1">
    <source>
        <dbReference type="ARBA" id="ARBA00004651"/>
    </source>
</evidence>
<keyword evidence="3" id="KW-0997">Cell inner membrane</keyword>
<evidence type="ECO:0000256" key="8">
    <source>
        <dbReference type="ARBA" id="ARBA00023136"/>
    </source>
</evidence>
<dbReference type="InterPro" id="IPR003691">
    <property type="entry name" value="FluC"/>
</dbReference>
<keyword evidence="7 12" id="KW-0406">Ion transport</keyword>
<evidence type="ECO:0000256" key="7">
    <source>
        <dbReference type="ARBA" id="ARBA00023065"/>
    </source>
</evidence>
<dbReference type="NCBIfam" id="NF010799">
    <property type="entry name" value="PRK14203.1"/>
    <property type="match status" value="1"/>
</dbReference>
<dbReference type="GO" id="GO:0140114">
    <property type="term" value="P:cellular detoxification of fluoride"/>
    <property type="evidence" value="ECO:0007669"/>
    <property type="project" value="UniProtKB-UniRule"/>
</dbReference>
<evidence type="ECO:0000256" key="4">
    <source>
        <dbReference type="ARBA" id="ARBA00022692"/>
    </source>
</evidence>
<dbReference type="GO" id="GO:0046872">
    <property type="term" value="F:metal ion binding"/>
    <property type="evidence" value="ECO:0007669"/>
    <property type="project" value="UniProtKB-KW"/>
</dbReference>
<feature type="transmembrane region" description="Helical" evidence="12">
    <location>
        <begin position="96"/>
        <end position="120"/>
    </location>
</feature>
<keyword evidence="5 12" id="KW-1133">Transmembrane helix</keyword>
<gene>
    <name evidence="12" type="primary">fluC</name>
    <name evidence="12" type="synonym">crcB</name>
    <name evidence="13" type="ORF">SAMN05444171_7342</name>
</gene>
<keyword evidence="9 12" id="KW-0407">Ion channel</keyword>
<dbReference type="HAMAP" id="MF_00454">
    <property type="entry name" value="FluC"/>
    <property type="match status" value="1"/>
</dbReference>
<comment type="similarity">
    <text evidence="10 12">Belongs to the fluoride channel Fluc/FEX (TC 1.A.43) family.</text>
</comment>
<comment type="subcellular location">
    <subcellularLocation>
        <location evidence="1 12">Cell membrane</location>
        <topology evidence="1 12">Multi-pass membrane protein</topology>
    </subcellularLocation>
</comment>